<evidence type="ECO:0000256" key="1">
    <source>
        <dbReference type="SAM" id="MobiDB-lite"/>
    </source>
</evidence>
<feature type="region of interest" description="Disordered" evidence="1">
    <location>
        <begin position="1"/>
        <end position="27"/>
    </location>
</feature>
<name>A0A2S6BWC3_9PEZI</name>
<protein>
    <submittedName>
        <fullName evidence="2">Uncharacterized protein</fullName>
    </submittedName>
</protein>
<evidence type="ECO:0000313" key="3">
    <source>
        <dbReference type="Proteomes" id="UP000237631"/>
    </source>
</evidence>
<proteinExistence type="predicted"/>
<accession>A0A2S6BWC3</accession>
<organism evidence="2 3">
    <name type="scientific">Cercospora berteroae</name>
    <dbReference type="NCBI Taxonomy" id="357750"/>
    <lineage>
        <taxon>Eukaryota</taxon>
        <taxon>Fungi</taxon>
        <taxon>Dikarya</taxon>
        <taxon>Ascomycota</taxon>
        <taxon>Pezizomycotina</taxon>
        <taxon>Dothideomycetes</taxon>
        <taxon>Dothideomycetidae</taxon>
        <taxon>Mycosphaerellales</taxon>
        <taxon>Mycosphaerellaceae</taxon>
        <taxon>Cercospora</taxon>
    </lineage>
</organism>
<dbReference type="AlphaFoldDB" id="A0A2S6BWC3"/>
<feature type="compositionally biased region" description="Basic and acidic residues" evidence="1">
    <location>
        <begin position="1"/>
        <end position="11"/>
    </location>
</feature>
<reference evidence="3" key="1">
    <citation type="journal article" date="2017" name="bioRxiv">
        <title>Conservation of a gene cluster reveals novel cercosporin biosynthetic mechanisms and extends production to the genus Colletotrichum.</title>
        <authorList>
            <person name="de Jonge R."/>
            <person name="Ebert M.K."/>
            <person name="Huitt-Roehl C.R."/>
            <person name="Pal P."/>
            <person name="Suttle J.C."/>
            <person name="Spanner R.E."/>
            <person name="Neubauer J.D."/>
            <person name="Jurick W.M.II."/>
            <person name="Stott K.A."/>
            <person name="Secor G.A."/>
            <person name="Thomma B.P.H.J."/>
            <person name="Van de Peer Y."/>
            <person name="Townsend C.A."/>
            <person name="Bolton M.D."/>
        </authorList>
    </citation>
    <scope>NUCLEOTIDE SEQUENCE [LARGE SCALE GENOMIC DNA]</scope>
    <source>
        <strain evidence="3">CBS538.71</strain>
    </source>
</reference>
<gene>
    <name evidence="2" type="ORF">CBER1_08189</name>
</gene>
<keyword evidence="3" id="KW-1185">Reference proteome</keyword>
<sequence>MSCSDGREHPHATPHWKAQKPDSTTVSPQDVFNATVKMSTTKEKKNTQYYGRRTIEILGLKTERTLNSADQLDDDQVVAKHGSKRRAIASSVTGVAINSLLSLACPVFWIPACINFWQLVVALEDRDRTKEELRARMSKDPKFKHQCEEPKVQRRIRDIAIGCSIKTGLTAISAGIVGIDNITESFEKVFGHGVSTTAGAVTTEAVHTGATHAQQIVNATNVTAVTPDPGDDPHGLKSEYPRLMSVDETVHHVFELPEKVAEHVSQTPDGEIKLENTAVELKAIADAATNKEEIFAKAAVIGASAELLQPVAKLAEYRVDRFVESRDMEDWLRDKGHKLEARSRRLLAKF</sequence>
<dbReference type="Proteomes" id="UP000237631">
    <property type="component" value="Unassembled WGS sequence"/>
</dbReference>
<evidence type="ECO:0000313" key="2">
    <source>
        <dbReference type="EMBL" id="PPJ51763.1"/>
    </source>
</evidence>
<dbReference type="EMBL" id="PNEN01001741">
    <property type="protein sequence ID" value="PPJ51763.1"/>
    <property type="molecule type" value="Genomic_DNA"/>
</dbReference>
<comment type="caution">
    <text evidence="2">The sequence shown here is derived from an EMBL/GenBank/DDBJ whole genome shotgun (WGS) entry which is preliminary data.</text>
</comment>
<dbReference type="OrthoDB" id="4844739at2759"/>